<comment type="subcellular location">
    <subcellularLocation>
        <location evidence="1">Periplasm</location>
    </subcellularLocation>
</comment>
<dbReference type="EMBL" id="LJVE01000002">
    <property type="protein sequence ID" value="KPL15939.1"/>
    <property type="molecule type" value="Genomic_DNA"/>
</dbReference>
<feature type="domain" description="SsuA/THI5-like" evidence="5">
    <location>
        <begin position="50"/>
        <end position="263"/>
    </location>
</feature>
<evidence type="ECO:0000256" key="2">
    <source>
        <dbReference type="ARBA" id="ARBA00010742"/>
    </source>
</evidence>
<keyword evidence="4" id="KW-0812">Transmembrane</keyword>
<dbReference type="PANTHER" id="PTHR30024:SF47">
    <property type="entry name" value="TAURINE-BINDING PERIPLASMIC PROTEIN"/>
    <property type="match status" value="1"/>
</dbReference>
<comment type="similarity">
    <text evidence="2">Belongs to the bacterial solute-binding protein SsuA/TauA family.</text>
</comment>
<sequence length="331" mass="37461">MSITASKRLLNVLIFLGIIALLFVVGYPQYKESLPSKIKIGVDKSYTSLPFYIAKEDTSRPYFVIENIEAEFVDIQGDALQGLKDGLYDIAAVPWYWLMISPSVNGDTVKACGSVELKSGISLDAIIIPENSKIRRLRDLTGKRLGHLVQDEYIVNLILSKMEEEGVTKVTKVPLGLDEFDSAIEDNKADAIYLIDPYRGYLLYQGYQMLLEGVVSYYIVSSMPYAAIVMRKNFVKQENRLAAIRIKNAVEATLAYISRNPEVAKRYMVKLLDWPSDGALNLKMRTPEYQRLAEVNLKNVEIFQTELVRRGIGTCGIKPSEFLFVRTDFVR</sequence>
<keyword evidence="4" id="KW-0472">Membrane</keyword>
<dbReference type="SUPFAM" id="SSF53850">
    <property type="entry name" value="Periplasmic binding protein-like II"/>
    <property type="match status" value="1"/>
</dbReference>
<dbReference type="Pfam" id="PF09084">
    <property type="entry name" value="NMT1"/>
    <property type="match status" value="1"/>
</dbReference>
<dbReference type="GO" id="GO:0042597">
    <property type="term" value="C:periplasmic space"/>
    <property type="evidence" value="ECO:0007669"/>
    <property type="project" value="UniProtKB-SubCell"/>
</dbReference>
<evidence type="ECO:0000259" key="5">
    <source>
        <dbReference type="Pfam" id="PF09084"/>
    </source>
</evidence>
<dbReference type="AlphaFoldDB" id="A0A0S8K3G6"/>
<evidence type="ECO:0000313" key="7">
    <source>
        <dbReference type="Proteomes" id="UP000050975"/>
    </source>
</evidence>
<dbReference type="Proteomes" id="UP000050975">
    <property type="component" value="Unassembled WGS sequence"/>
</dbReference>
<dbReference type="PANTHER" id="PTHR30024">
    <property type="entry name" value="ALIPHATIC SULFONATES-BINDING PROTEIN-RELATED"/>
    <property type="match status" value="1"/>
</dbReference>
<organism evidence="6 7">
    <name type="scientific">candidate division WOR_3 bacterium SM1_77</name>
    <dbReference type="NCBI Taxonomy" id="1703778"/>
    <lineage>
        <taxon>Bacteria</taxon>
        <taxon>Bacteria division WOR-3</taxon>
    </lineage>
</organism>
<dbReference type="Gene3D" id="3.40.190.10">
    <property type="entry name" value="Periplasmic binding protein-like II"/>
    <property type="match status" value="2"/>
</dbReference>
<feature type="transmembrane region" description="Helical" evidence="4">
    <location>
        <begin position="12"/>
        <end position="30"/>
    </location>
</feature>
<keyword evidence="4" id="KW-1133">Transmembrane helix</keyword>
<protein>
    <recommendedName>
        <fullName evidence="5">SsuA/THI5-like domain-containing protein</fullName>
    </recommendedName>
</protein>
<evidence type="ECO:0000256" key="4">
    <source>
        <dbReference type="SAM" id="Phobius"/>
    </source>
</evidence>
<evidence type="ECO:0000256" key="3">
    <source>
        <dbReference type="ARBA" id="ARBA00022729"/>
    </source>
</evidence>
<evidence type="ECO:0000313" key="6">
    <source>
        <dbReference type="EMBL" id="KPL15939.1"/>
    </source>
</evidence>
<keyword evidence="3" id="KW-0732">Signal</keyword>
<name>A0A0S8K3G6_UNCW3</name>
<dbReference type="InterPro" id="IPR015168">
    <property type="entry name" value="SsuA/THI5"/>
</dbReference>
<evidence type="ECO:0000256" key="1">
    <source>
        <dbReference type="ARBA" id="ARBA00004418"/>
    </source>
</evidence>
<gene>
    <name evidence="6" type="ORF">AMJ74_00350</name>
</gene>
<reference evidence="6 7" key="1">
    <citation type="journal article" date="2015" name="Microbiome">
        <title>Genomic resolution of linkages in carbon, nitrogen, and sulfur cycling among widespread estuary sediment bacteria.</title>
        <authorList>
            <person name="Baker B.J."/>
            <person name="Lazar C.S."/>
            <person name="Teske A.P."/>
            <person name="Dick G.J."/>
        </authorList>
    </citation>
    <scope>NUCLEOTIDE SEQUENCE [LARGE SCALE GENOMIC DNA]</scope>
    <source>
        <strain evidence="6">SM1_77</strain>
    </source>
</reference>
<accession>A0A0S8K3G6</accession>
<comment type="caution">
    <text evidence="6">The sequence shown here is derived from an EMBL/GenBank/DDBJ whole genome shotgun (WGS) entry which is preliminary data.</text>
</comment>
<proteinExistence type="inferred from homology"/>